<dbReference type="EMBL" id="CP020612">
    <property type="protein sequence ID" value="ARJ68326.1"/>
    <property type="molecule type" value="Genomic_DNA"/>
</dbReference>
<keyword evidence="3" id="KW-0482">Metalloprotease</keyword>
<keyword evidence="1" id="KW-0472">Membrane</keyword>
<feature type="transmembrane region" description="Helical" evidence="1">
    <location>
        <begin position="141"/>
        <end position="171"/>
    </location>
</feature>
<accession>A0A1W6CU19</accession>
<evidence type="ECO:0000259" key="2">
    <source>
        <dbReference type="Pfam" id="PF02517"/>
    </source>
</evidence>
<keyword evidence="1" id="KW-1133">Transmembrane helix</keyword>
<feature type="transmembrane region" description="Helical" evidence="1">
    <location>
        <begin position="183"/>
        <end position="203"/>
    </location>
</feature>
<dbReference type="GO" id="GO:0080120">
    <property type="term" value="P:CAAX-box protein maturation"/>
    <property type="evidence" value="ECO:0007669"/>
    <property type="project" value="UniProtKB-ARBA"/>
</dbReference>
<dbReference type="Pfam" id="PF02517">
    <property type="entry name" value="Rce1-like"/>
    <property type="match status" value="1"/>
</dbReference>
<dbReference type="OrthoDB" id="9805801at2"/>
<dbReference type="STRING" id="1945662.B0A89_00240"/>
<gene>
    <name evidence="3" type="ORF">B0A89_00240</name>
</gene>
<proteinExistence type="predicted"/>
<evidence type="ECO:0000313" key="4">
    <source>
        <dbReference type="Proteomes" id="UP000193017"/>
    </source>
</evidence>
<protein>
    <submittedName>
        <fullName evidence="3">CPBP family intramembrane metalloprotease</fullName>
    </submittedName>
</protein>
<dbReference type="InterPro" id="IPR003675">
    <property type="entry name" value="Rce1/LyrA-like_dom"/>
</dbReference>
<dbReference type="Proteomes" id="UP000193017">
    <property type="component" value="Chromosome"/>
</dbReference>
<sequence>MAQAARWAEFLALFVGVPVVMAVFLPPNALFPALFAFTLAGLALIRATGDFDWSQLVHGWGRVNWGRMILFALLVAVIGLMVMRATRPGFLPNVSPERLSFLAVLWLLYPLLSALPQELIFRALYFHRYAPMMGGERRARLVNAAIFSLAHLMYWSVVVAVLTFLGGWLFARLYQAKGFPAAWAAHALAGNVLFTVGMGAYFWSGNVVRPF</sequence>
<name>A0A1W6CU19_9RHOB</name>
<evidence type="ECO:0000256" key="1">
    <source>
        <dbReference type="SAM" id="Phobius"/>
    </source>
</evidence>
<keyword evidence="3" id="KW-0645">Protease</keyword>
<feature type="transmembrane region" description="Helical" evidence="1">
    <location>
        <begin position="30"/>
        <end position="47"/>
    </location>
</feature>
<keyword evidence="3" id="KW-0378">Hydrolase</keyword>
<dbReference type="GO" id="GO:0008237">
    <property type="term" value="F:metallopeptidase activity"/>
    <property type="evidence" value="ECO:0007669"/>
    <property type="project" value="UniProtKB-KW"/>
</dbReference>
<dbReference type="KEGG" id="pcon:B0A89_00240"/>
<reference evidence="3 4" key="1">
    <citation type="submission" date="2017-03" db="EMBL/GenBank/DDBJ databases">
        <title>Genome sequence of Paracoccus contaminans isolated from a water microcosm.</title>
        <authorList>
            <person name="Aurass P."/>
            <person name="Karste S."/>
            <person name="Trost E."/>
            <person name="Glaeser S.P."/>
            <person name="Kaempfer P."/>
            <person name="Flieger A."/>
        </authorList>
    </citation>
    <scope>NUCLEOTIDE SEQUENCE [LARGE SCALE GENOMIC DNA]</scope>
    <source>
        <strain evidence="4">RKI 16-01929T\LMG 29738T\CCM 8701T\CIP 111112T</strain>
    </source>
</reference>
<dbReference type="RefSeq" id="WP_085376431.1">
    <property type="nucleotide sequence ID" value="NZ_CP020612.1"/>
</dbReference>
<keyword evidence="4" id="KW-1185">Reference proteome</keyword>
<keyword evidence="1" id="KW-0812">Transmembrane</keyword>
<evidence type="ECO:0000313" key="3">
    <source>
        <dbReference type="EMBL" id="ARJ68326.1"/>
    </source>
</evidence>
<dbReference type="GO" id="GO:0004175">
    <property type="term" value="F:endopeptidase activity"/>
    <property type="evidence" value="ECO:0007669"/>
    <property type="project" value="UniProtKB-ARBA"/>
</dbReference>
<organism evidence="3 4">
    <name type="scientific">Paracoccus contaminans</name>
    <dbReference type="NCBI Taxonomy" id="1945662"/>
    <lineage>
        <taxon>Bacteria</taxon>
        <taxon>Pseudomonadati</taxon>
        <taxon>Pseudomonadota</taxon>
        <taxon>Alphaproteobacteria</taxon>
        <taxon>Rhodobacterales</taxon>
        <taxon>Paracoccaceae</taxon>
        <taxon>Paracoccus</taxon>
    </lineage>
</organism>
<feature type="transmembrane region" description="Helical" evidence="1">
    <location>
        <begin position="7"/>
        <end position="24"/>
    </location>
</feature>
<feature type="transmembrane region" description="Helical" evidence="1">
    <location>
        <begin position="99"/>
        <end position="121"/>
    </location>
</feature>
<feature type="domain" description="CAAX prenyl protease 2/Lysostaphin resistance protein A-like" evidence="2">
    <location>
        <begin position="102"/>
        <end position="189"/>
    </location>
</feature>
<feature type="transmembrane region" description="Helical" evidence="1">
    <location>
        <begin position="68"/>
        <end position="87"/>
    </location>
</feature>
<dbReference type="GO" id="GO:0006508">
    <property type="term" value="P:proteolysis"/>
    <property type="evidence" value="ECO:0007669"/>
    <property type="project" value="UniProtKB-KW"/>
</dbReference>
<dbReference type="AlphaFoldDB" id="A0A1W6CU19"/>